<comment type="caution">
    <text evidence="12">The sequence shown here is derived from an EMBL/GenBank/DDBJ whole genome shotgun (WGS) entry which is preliminary data.</text>
</comment>
<feature type="region of interest" description="Disordered" evidence="8">
    <location>
        <begin position="582"/>
        <end position="607"/>
    </location>
</feature>
<keyword evidence="5 12" id="KW-0067">ATP-binding</keyword>
<dbReference type="OrthoDB" id="9804259at2"/>
<accession>A0A4Q0MPF4</accession>
<evidence type="ECO:0000313" key="13">
    <source>
        <dbReference type="Proteomes" id="UP000289708"/>
    </source>
</evidence>
<keyword evidence="7 9" id="KW-0472">Membrane</keyword>
<dbReference type="InterPro" id="IPR003593">
    <property type="entry name" value="AAA+_ATPase"/>
</dbReference>
<dbReference type="EMBL" id="RYFI01000001">
    <property type="protein sequence ID" value="RXF75505.1"/>
    <property type="molecule type" value="Genomic_DNA"/>
</dbReference>
<dbReference type="AlphaFoldDB" id="A0A4Q0MPF4"/>
<dbReference type="Pfam" id="PF00664">
    <property type="entry name" value="ABC_membrane"/>
    <property type="match status" value="1"/>
</dbReference>
<keyword evidence="4" id="KW-0547">Nucleotide-binding</keyword>
<dbReference type="InterPro" id="IPR017871">
    <property type="entry name" value="ABC_transporter-like_CS"/>
</dbReference>
<dbReference type="PROSITE" id="PS50929">
    <property type="entry name" value="ABC_TM1F"/>
    <property type="match status" value="1"/>
</dbReference>
<dbReference type="PROSITE" id="PS50893">
    <property type="entry name" value="ABC_TRANSPORTER_2"/>
    <property type="match status" value="1"/>
</dbReference>
<evidence type="ECO:0000256" key="5">
    <source>
        <dbReference type="ARBA" id="ARBA00022840"/>
    </source>
</evidence>
<dbReference type="InterPro" id="IPR039421">
    <property type="entry name" value="Type_1_exporter"/>
</dbReference>
<dbReference type="InterPro" id="IPR027417">
    <property type="entry name" value="P-loop_NTPase"/>
</dbReference>
<evidence type="ECO:0000256" key="2">
    <source>
        <dbReference type="ARBA" id="ARBA00005417"/>
    </source>
</evidence>
<organism evidence="12 13">
    <name type="scientific">Hansschlegelia zhihuaiae</name>
    <dbReference type="NCBI Taxonomy" id="405005"/>
    <lineage>
        <taxon>Bacteria</taxon>
        <taxon>Pseudomonadati</taxon>
        <taxon>Pseudomonadota</taxon>
        <taxon>Alphaproteobacteria</taxon>
        <taxon>Hyphomicrobiales</taxon>
        <taxon>Methylopilaceae</taxon>
        <taxon>Hansschlegelia</taxon>
    </lineage>
</organism>
<dbReference type="GO" id="GO:0005524">
    <property type="term" value="F:ATP binding"/>
    <property type="evidence" value="ECO:0007669"/>
    <property type="project" value="UniProtKB-KW"/>
</dbReference>
<evidence type="ECO:0000313" key="12">
    <source>
        <dbReference type="EMBL" id="RXF75505.1"/>
    </source>
</evidence>
<dbReference type="GO" id="GO:0005886">
    <property type="term" value="C:plasma membrane"/>
    <property type="evidence" value="ECO:0007669"/>
    <property type="project" value="UniProtKB-SubCell"/>
</dbReference>
<feature type="domain" description="ABC transmembrane type-1" evidence="11">
    <location>
        <begin position="33"/>
        <end position="329"/>
    </location>
</feature>
<keyword evidence="3 9" id="KW-0812">Transmembrane</keyword>
<comment type="similarity">
    <text evidence="2">Belongs to the ABC transporter superfamily.</text>
</comment>
<dbReference type="Proteomes" id="UP000289708">
    <property type="component" value="Unassembled WGS sequence"/>
</dbReference>
<dbReference type="SUPFAM" id="SSF52540">
    <property type="entry name" value="P-loop containing nucleoside triphosphate hydrolases"/>
    <property type="match status" value="1"/>
</dbReference>
<dbReference type="SUPFAM" id="SSF90123">
    <property type="entry name" value="ABC transporter transmembrane region"/>
    <property type="match status" value="1"/>
</dbReference>
<feature type="transmembrane region" description="Helical" evidence="9">
    <location>
        <begin position="280"/>
        <end position="310"/>
    </location>
</feature>
<evidence type="ECO:0000256" key="3">
    <source>
        <dbReference type="ARBA" id="ARBA00022692"/>
    </source>
</evidence>
<dbReference type="GO" id="GO:0140359">
    <property type="term" value="F:ABC-type transporter activity"/>
    <property type="evidence" value="ECO:0007669"/>
    <property type="project" value="InterPro"/>
</dbReference>
<sequence>MTPKRTAILTDEKRARPSTLMRIASVIPLRRTVVTLVLLVLAGAAEGIGIASLLPLVAAVGPEASQPKGASGKIAHAVESIGLEPTLGLFVTVLIVGMLLKAALTIIAMNRVGRAGADVATKMRLDLIESLLAARWSYYVRQPVGRFSASLSIEAMQSGEAYNSLCKFAAEMIQVVTYLSVVTLFSWQLGLLSVAVGLIMVLTLNRFISMAKRAARKQKKRVSALVGALTDLLVGIKPMKAMGRQARFKELFERDAEAIRKAQRRQSFARDTNKALQEPILAIFIAIGAYVTIGVMEMPTGQVIVMALLLGRTVSTIGKAQQQLQSVRLQQAGFNAISNSIEIARGMREQTRPGVAPAFERGIEFRNVSFAFGDTEVIKDASFEAPKGRVTTITGSSGAGKTTTVDLLLGLHEPSGGEILVDGAPLQSIDLLAWRRLTGYVPQELMLFHDTLRANVTLGQPEFTDEDVARALEQAGAADFVASLPEGVDTVVGERGSRLSGGQRQRISIARALIDRPRLLILDEATTALDPETEAAIVANVVELTRRTGLTVLAISHQPAWARASDNVVHLANGVVTKIDRRAPEWSTPAEPETEQPPRVRALGPMS</sequence>
<evidence type="ECO:0000259" key="11">
    <source>
        <dbReference type="PROSITE" id="PS50929"/>
    </source>
</evidence>
<dbReference type="RefSeq" id="WP_128775684.1">
    <property type="nucleotide sequence ID" value="NZ_RYFI01000001.1"/>
</dbReference>
<keyword evidence="13" id="KW-1185">Reference proteome</keyword>
<reference evidence="12 13" key="1">
    <citation type="submission" date="2018-12" db="EMBL/GenBank/DDBJ databases">
        <title>bacterium Hansschlegelia zhihuaiae S113.</title>
        <authorList>
            <person name="He J."/>
        </authorList>
    </citation>
    <scope>NUCLEOTIDE SEQUENCE [LARGE SCALE GENOMIC DNA]</scope>
    <source>
        <strain evidence="12 13">S 113</strain>
    </source>
</reference>
<dbReference type="PANTHER" id="PTHR24221:SF654">
    <property type="entry name" value="ATP-BINDING CASSETTE SUB-FAMILY B MEMBER 6"/>
    <property type="match status" value="1"/>
</dbReference>
<feature type="transmembrane region" description="Helical" evidence="9">
    <location>
        <begin position="191"/>
        <end position="211"/>
    </location>
</feature>
<dbReference type="InterPro" id="IPR036640">
    <property type="entry name" value="ABC1_TM_sf"/>
</dbReference>
<dbReference type="SMART" id="SM00382">
    <property type="entry name" value="AAA"/>
    <property type="match status" value="1"/>
</dbReference>
<evidence type="ECO:0000256" key="1">
    <source>
        <dbReference type="ARBA" id="ARBA00004651"/>
    </source>
</evidence>
<keyword evidence="6 9" id="KW-1133">Transmembrane helix</keyword>
<dbReference type="Gene3D" id="3.40.50.300">
    <property type="entry name" value="P-loop containing nucleotide triphosphate hydrolases"/>
    <property type="match status" value="1"/>
</dbReference>
<evidence type="ECO:0000256" key="7">
    <source>
        <dbReference type="ARBA" id="ARBA00023136"/>
    </source>
</evidence>
<feature type="transmembrane region" description="Helical" evidence="9">
    <location>
        <begin position="165"/>
        <end position="185"/>
    </location>
</feature>
<comment type="subcellular location">
    <subcellularLocation>
        <location evidence="1">Cell membrane</location>
        <topology evidence="1">Multi-pass membrane protein</topology>
    </subcellularLocation>
</comment>
<dbReference type="InterPro" id="IPR003439">
    <property type="entry name" value="ABC_transporter-like_ATP-bd"/>
</dbReference>
<evidence type="ECO:0000256" key="8">
    <source>
        <dbReference type="SAM" id="MobiDB-lite"/>
    </source>
</evidence>
<dbReference type="Pfam" id="PF00005">
    <property type="entry name" value="ABC_tran"/>
    <property type="match status" value="1"/>
</dbReference>
<dbReference type="PROSITE" id="PS00211">
    <property type="entry name" value="ABC_TRANSPORTER_1"/>
    <property type="match status" value="1"/>
</dbReference>
<dbReference type="GO" id="GO:0016887">
    <property type="term" value="F:ATP hydrolysis activity"/>
    <property type="evidence" value="ECO:0007669"/>
    <property type="project" value="InterPro"/>
</dbReference>
<dbReference type="GO" id="GO:0034040">
    <property type="term" value="F:ATPase-coupled lipid transmembrane transporter activity"/>
    <property type="evidence" value="ECO:0007669"/>
    <property type="project" value="TreeGrafter"/>
</dbReference>
<feature type="domain" description="ABC transporter" evidence="10">
    <location>
        <begin position="363"/>
        <end position="598"/>
    </location>
</feature>
<dbReference type="Gene3D" id="1.20.1560.10">
    <property type="entry name" value="ABC transporter type 1, transmembrane domain"/>
    <property type="match status" value="1"/>
</dbReference>
<dbReference type="InterPro" id="IPR011527">
    <property type="entry name" value="ABC1_TM_dom"/>
</dbReference>
<proteinExistence type="inferred from homology"/>
<protein>
    <submittedName>
        <fullName evidence="12">ABC transporter ATP-binding protein</fullName>
    </submittedName>
</protein>
<dbReference type="PANTHER" id="PTHR24221">
    <property type="entry name" value="ATP-BINDING CASSETTE SUB-FAMILY B"/>
    <property type="match status" value="1"/>
</dbReference>
<evidence type="ECO:0000256" key="6">
    <source>
        <dbReference type="ARBA" id="ARBA00022989"/>
    </source>
</evidence>
<evidence type="ECO:0000256" key="4">
    <source>
        <dbReference type="ARBA" id="ARBA00022741"/>
    </source>
</evidence>
<gene>
    <name evidence="12" type="ORF">EK403_01215</name>
</gene>
<feature type="transmembrane region" description="Helical" evidence="9">
    <location>
        <begin position="87"/>
        <end position="108"/>
    </location>
</feature>
<evidence type="ECO:0000259" key="10">
    <source>
        <dbReference type="PROSITE" id="PS50893"/>
    </source>
</evidence>
<evidence type="ECO:0000256" key="9">
    <source>
        <dbReference type="SAM" id="Phobius"/>
    </source>
</evidence>
<name>A0A4Q0MPF4_9HYPH</name>